<reference evidence="2 3" key="1">
    <citation type="submission" date="2015-03" db="EMBL/GenBank/DDBJ databases">
        <title>Draft genome of the nematode, Opisthorchis viverrini.</title>
        <authorList>
            <person name="Mitreva M."/>
        </authorList>
    </citation>
    <scope>NUCLEOTIDE SEQUENCE [LARGE SCALE GENOMIC DNA]</scope>
    <source>
        <strain evidence="2">Khon Kaen</strain>
    </source>
</reference>
<gene>
    <name evidence="2" type="ORF">X801_04388</name>
</gene>
<accession>A0A1S8WZ41</accession>
<organism evidence="2 3">
    <name type="scientific">Opisthorchis viverrini</name>
    <name type="common">Southeast Asian liver fluke</name>
    <dbReference type="NCBI Taxonomy" id="6198"/>
    <lineage>
        <taxon>Eukaryota</taxon>
        <taxon>Metazoa</taxon>
        <taxon>Spiralia</taxon>
        <taxon>Lophotrochozoa</taxon>
        <taxon>Platyhelminthes</taxon>
        <taxon>Trematoda</taxon>
        <taxon>Digenea</taxon>
        <taxon>Opisthorchiida</taxon>
        <taxon>Opisthorchiata</taxon>
        <taxon>Opisthorchiidae</taxon>
        <taxon>Opisthorchis</taxon>
    </lineage>
</organism>
<name>A0A1S8WZ41_OPIVI</name>
<evidence type="ECO:0000313" key="3">
    <source>
        <dbReference type="Proteomes" id="UP000243686"/>
    </source>
</evidence>
<feature type="region of interest" description="Disordered" evidence="1">
    <location>
        <begin position="1"/>
        <end position="25"/>
    </location>
</feature>
<dbReference type="Proteomes" id="UP000243686">
    <property type="component" value="Unassembled WGS sequence"/>
</dbReference>
<dbReference type="AlphaFoldDB" id="A0A1S8WZ41"/>
<protein>
    <submittedName>
        <fullName evidence="2">Uncharacterized protein</fullName>
    </submittedName>
</protein>
<proteinExistence type="predicted"/>
<sequence>MIGPAIGLANQKTNKRKLKTQTSIQQGPARRPELYSFNKLPLRPWNTKWVYRACYLLVSASLDKAAYLFLVRKPEAARNADSGGPLSRHRGFQR</sequence>
<keyword evidence="3" id="KW-1185">Reference proteome</keyword>
<dbReference type="EMBL" id="KV893088">
    <property type="protein sequence ID" value="OON19740.1"/>
    <property type="molecule type" value="Genomic_DNA"/>
</dbReference>
<evidence type="ECO:0000313" key="2">
    <source>
        <dbReference type="EMBL" id="OON19740.1"/>
    </source>
</evidence>
<evidence type="ECO:0000256" key="1">
    <source>
        <dbReference type="SAM" id="MobiDB-lite"/>
    </source>
</evidence>